<comment type="caution">
    <text evidence="2">The sequence shown here is derived from an EMBL/GenBank/DDBJ whole genome shotgun (WGS) entry which is preliminary data.</text>
</comment>
<protein>
    <recommendedName>
        <fullName evidence="4">Translation initiation factor 2</fullName>
    </recommendedName>
</protein>
<feature type="compositionally biased region" description="Basic and acidic residues" evidence="1">
    <location>
        <begin position="381"/>
        <end position="391"/>
    </location>
</feature>
<dbReference type="AlphaFoldDB" id="A0A3L9YK28"/>
<dbReference type="PROSITE" id="PS01145">
    <property type="entry name" value="RIBOSOMAL_L34E"/>
    <property type="match status" value="1"/>
</dbReference>
<dbReference type="RefSeq" id="WP_121897085.1">
    <property type="nucleotide sequence ID" value="NZ_RCNT01000002.1"/>
</dbReference>
<feature type="region of interest" description="Disordered" evidence="1">
    <location>
        <begin position="521"/>
        <end position="602"/>
    </location>
</feature>
<feature type="compositionally biased region" description="Low complexity" evidence="1">
    <location>
        <begin position="521"/>
        <end position="540"/>
    </location>
</feature>
<organism evidence="2 3">
    <name type="scientific">Rhodophyticola porphyridii</name>
    <dbReference type="NCBI Taxonomy" id="1852017"/>
    <lineage>
        <taxon>Bacteria</taxon>
        <taxon>Pseudomonadati</taxon>
        <taxon>Pseudomonadota</taxon>
        <taxon>Alphaproteobacteria</taxon>
        <taxon>Rhodobacterales</taxon>
        <taxon>Roseobacteraceae</taxon>
        <taxon>Rhodophyticola</taxon>
    </lineage>
</organism>
<keyword evidence="3" id="KW-1185">Reference proteome</keyword>
<feature type="region of interest" description="Disordered" evidence="1">
    <location>
        <begin position="709"/>
        <end position="733"/>
    </location>
</feature>
<dbReference type="OrthoDB" id="7870459at2"/>
<feature type="region of interest" description="Disordered" evidence="1">
    <location>
        <begin position="162"/>
        <end position="414"/>
    </location>
</feature>
<gene>
    <name evidence="2" type="ORF">D9R08_05860</name>
</gene>
<evidence type="ECO:0000313" key="3">
    <source>
        <dbReference type="Proteomes" id="UP000281343"/>
    </source>
</evidence>
<accession>A0A3L9YK28</accession>
<feature type="compositionally biased region" description="Low complexity" evidence="1">
    <location>
        <begin position="550"/>
        <end position="571"/>
    </location>
</feature>
<sequence>MTVEFALFLSPEGIALAHRQASDHWALIGDTALDVPDLGGALASLRAMGEERGGPNFPTLLILPDDQILYTELEGLGGSAAIPGRLEGLTPYAVEDLAYDWRDLGGGRAALAVVARDTLEEAEGFARDNGFNGVGFAASPPVEKYPGVPLFQLADDARGLNLPDSGLAFGPDTWTRPEPEAPPEPAAEIPVTPAPEPEPGPATQAEPPDQAAETAAPEGPEETSGDLAPVVKSRQPRNRQPAGKPSAQDARDETPADGADDDRSGRASDDEKPVLQMPTGFGARRGKVSAPGDQPGSLISTRSSRFGLAPQPAAPDPAETGPETAPATSDAGARAPSPKTAPPRDSGLAAPTGPLADSGTGVSAPPRSPATHASSVPGRRLTPDSDLRLGDHPAGGVPVPPGGSTGRSMARPTGAPLAEKGAAIGRVTARILRRKDLAATSGDAAAPTGADIAEPDAPITGGLLARRAATGAGPSLKTGLLLTLILLLILALVAVWSALFLPDSSVARWLGREAPDVEIATAPAPARPAPSATVSAPAAPDRAEELARLEPPATAEPQPQTATEPPTATAPSDTAGLDMTLPDIDADLDLGPAPAEPETLLPSPEETEALYAASGIWQRPPEQPSLVDPSLQDEIYMASIDPVVVTHDAFAIPAPDLEDWIGVTRRYASPPPFGTTFILGPDGLVVPAPDGALTADGIRIFAGTPPILPVPRDGGAAPEPDAETTDSGPDGGAVETAILASFQPTPRPDDLAERRERLRLGGFTANELANRRPTARPPSVQQVAMAVRAATAATTPDPQTGTPGSTFDAEALTAERTPEVRVIEASALAVASSRMPRLRPSDFNEIVARATQGSTGQGNSGAATVVQTASAPAPVQPAIPSSATVTRAATTSNAINLRNVNLIGVSGTPSNRRALVRLPSGRFVRVSVGDRVDGGRVAAIGEDTLQYVKNGRNITLEIPG</sequence>
<feature type="compositionally biased region" description="Low complexity" evidence="1">
    <location>
        <begin position="201"/>
        <end position="218"/>
    </location>
</feature>
<feature type="compositionally biased region" description="Basic and acidic residues" evidence="1">
    <location>
        <begin position="261"/>
        <end position="273"/>
    </location>
</feature>
<dbReference type="InterPro" id="IPR018065">
    <property type="entry name" value="Ribosomal_eL34_CS"/>
</dbReference>
<evidence type="ECO:0000313" key="2">
    <source>
        <dbReference type="EMBL" id="RMA43150.1"/>
    </source>
</evidence>
<reference evidence="2 3" key="1">
    <citation type="submission" date="2018-10" db="EMBL/GenBank/DDBJ databases">
        <authorList>
            <person name="Jung H.S."/>
            <person name="Jeon C.O."/>
        </authorList>
    </citation>
    <scope>NUCLEOTIDE SEQUENCE [LARGE SCALE GENOMIC DNA]</scope>
    <source>
        <strain evidence="2 3">MA-7-27</strain>
    </source>
</reference>
<name>A0A3L9YK28_9RHOB</name>
<dbReference type="SUPFAM" id="SSF53067">
    <property type="entry name" value="Actin-like ATPase domain"/>
    <property type="match status" value="1"/>
</dbReference>
<dbReference type="InterPro" id="IPR043129">
    <property type="entry name" value="ATPase_NBD"/>
</dbReference>
<proteinExistence type="predicted"/>
<dbReference type="Proteomes" id="UP000281343">
    <property type="component" value="Unassembled WGS sequence"/>
</dbReference>
<evidence type="ECO:0000256" key="1">
    <source>
        <dbReference type="SAM" id="MobiDB-lite"/>
    </source>
</evidence>
<feature type="compositionally biased region" description="Low complexity" evidence="1">
    <location>
        <begin position="592"/>
        <end position="602"/>
    </location>
</feature>
<dbReference type="EMBL" id="RCNT01000002">
    <property type="protein sequence ID" value="RMA43150.1"/>
    <property type="molecule type" value="Genomic_DNA"/>
</dbReference>
<evidence type="ECO:0008006" key="4">
    <source>
        <dbReference type="Google" id="ProtNLM"/>
    </source>
</evidence>